<evidence type="ECO:0000256" key="1">
    <source>
        <dbReference type="SAM" id="MobiDB-lite"/>
    </source>
</evidence>
<dbReference type="AlphaFoldDB" id="A0AAV7VH77"/>
<sequence length="69" mass="7725">MRLVPGQIRPAKAGAAKYWEKRKRSTRNEAEKAGVPSSSEVSAEEKERLPQEREAGRTFGSAAIARRER</sequence>
<keyword evidence="3" id="KW-1185">Reference proteome</keyword>
<evidence type="ECO:0000313" key="3">
    <source>
        <dbReference type="Proteomes" id="UP001066276"/>
    </source>
</evidence>
<reference evidence="2" key="1">
    <citation type="journal article" date="2022" name="bioRxiv">
        <title>Sequencing and chromosome-scale assembly of the giantPleurodeles waltlgenome.</title>
        <authorList>
            <person name="Brown T."/>
            <person name="Elewa A."/>
            <person name="Iarovenko S."/>
            <person name="Subramanian E."/>
            <person name="Araus A.J."/>
            <person name="Petzold A."/>
            <person name="Susuki M."/>
            <person name="Suzuki K.-i.T."/>
            <person name="Hayashi T."/>
            <person name="Toyoda A."/>
            <person name="Oliveira C."/>
            <person name="Osipova E."/>
            <person name="Leigh N.D."/>
            <person name="Simon A."/>
            <person name="Yun M.H."/>
        </authorList>
    </citation>
    <scope>NUCLEOTIDE SEQUENCE</scope>
    <source>
        <strain evidence="2">20211129_DDA</strain>
        <tissue evidence="2">Liver</tissue>
    </source>
</reference>
<evidence type="ECO:0000313" key="2">
    <source>
        <dbReference type="EMBL" id="KAJ1199643.1"/>
    </source>
</evidence>
<accession>A0AAV7VH77</accession>
<name>A0AAV7VH77_PLEWA</name>
<proteinExistence type="predicted"/>
<gene>
    <name evidence="2" type="ORF">NDU88_003476</name>
</gene>
<organism evidence="2 3">
    <name type="scientific">Pleurodeles waltl</name>
    <name type="common">Iberian ribbed newt</name>
    <dbReference type="NCBI Taxonomy" id="8319"/>
    <lineage>
        <taxon>Eukaryota</taxon>
        <taxon>Metazoa</taxon>
        <taxon>Chordata</taxon>
        <taxon>Craniata</taxon>
        <taxon>Vertebrata</taxon>
        <taxon>Euteleostomi</taxon>
        <taxon>Amphibia</taxon>
        <taxon>Batrachia</taxon>
        <taxon>Caudata</taxon>
        <taxon>Salamandroidea</taxon>
        <taxon>Salamandridae</taxon>
        <taxon>Pleurodelinae</taxon>
        <taxon>Pleurodeles</taxon>
    </lineage>
</organism>
<feature type="compositionally biased region" description="Basic and acidic residues" evidence="1">
    <location>
        <begin position="43"/>
        <end position="56"/>
    </location>
</feature>
<feature type="region of interest" description="Disordered" evidence="1">
    <location>
        <begin position="1"/>
        <end position="69"/>
    </location>
</feature>
<protein>
    <submittedName>
        <fullName evidence="2">Uncharacterized protein</fullName>
    </submittedName>
</protein>
<comment type="caution">
    <text evidence="2">The sequence shown here is derived from an EMBL/GenBank/DDBJ whole genome shotgun (WGS) entry which is preliminary data.</text>
</comment>
<dbReference type="Proteomes" id="UP001066276">
    <property type="component" value="Chromosome 2_1"/>
</dbReference>
<dbReference type="EMBL" id="JANPWB010000003">
    <property type="protein sequence ID" value="KAJ1199643.1"/>
    <property type="molecule type" value="Genomic_DNA"/>
</dbReference>